<reference evidence="12" key="1">
    <citation type="submission" date="2021-01" db="EMBL/GenBank/DDBJ databases">
        <authorList>
            <person name="Corre E."/>
            <person name="Pelletier E."/>
            <person name="Niang G."/>
            <person name="Scheremetjew M."/>
            <person name="Finn R."/>
            <person name="Kale V."/>
            <person name="Holt S."/>
            <person name="Cochrane G."/>
            <person name="Meng A."/>
            <person name="Brown T."/>
            <person name="Cohen L."/>
        </authorList>
    </citation>
    <scope>NUCLEOTIDE SEQUENCE</scope>
    <source>
        <strain evidence="12">308</strain>
    </source>
</reference>
<sequence>MASKLVRSSKYRHVYTETPKPEQSWSSIRFSTSTGENHHVKASAKYFGVALNGAGGPLAIQRLDQPNRYTPNSCPIFCGHHGNLLDFDWNPFDDSMVATASDDTTVKVWQIDEEAEWKGSTITEPLVDLDAHSRKVSMLRFHPTAANVIGSASTDLTCKVWDIEKAEEMSVFKGLKDIPQDMAWDCRGDQFAISSKDKKVTIFDGRSSTVIHSFEAHAGTKSTKLTYLDDGDHRILTVGFNKPSGRAFKIWDMRDTTTPIYTEDIDQAAGVITPLYERDSKILYLCGKGDGNIRYYEHAPEQKTPMPKIGDFRTSISCRGICMVPKRAMKVGMNETTRLLKLTSDGVQPLSFIVPRKSDTYQEDLYPDCPAPLPAHTSDEWLGGSSAKPMTMSLDPKKNGGSGTTTKKFKMRGVKELQKELDEASARIKFLEGKLAEAGVSY</sequence>
<dbReference type="PROSITE" id="PS50082">
    <property type="entry name" value="WD_REPEATS_2"/>
    <property type="match status" value="2"/>
</dbReference>
<evidence type="ECO:0000256" key="3">
    <source>
        <dbReference type="ARBA" id="ARBA00022737"/>
    </source>
</evidence>
<dbReference type="InterPro" id="IPR036322">
    <property type="entry name" value="WD40_repeat_dom_sf"/>
</dbReference>
<feature type="repeat" description="WD" evidence="6">
    <location>
        <begin position="129"/>
        <end position="171"/>
    </location>
</feature>
<dbReference type="InterPro" id="IPR015048">
    <property type="entry name" value="DUF1899"/>
</dbReference>
<accession>A0A6U5J027</accession>
<dbReference type="SMART" id="SM01166">
    <property type="entry name" value="DUF1899"/>
    <property type="match status" value="1"/>
</dbReference>
<dbReference type="PROSITE" id="PS00678">
    <property type="entry name" value="WD_REPEATS_1"/>
    <property type="match status" value="1"/>
</dbReference>
<dbReference type="GO" id="GO:0051015">
    <property type="term" value="F:actin filament binding"/>
    <property type="evidence" value="ECO:0007669"/>
    <property type="project" value="TreeGrafter"/>
</dbReference>
<evidence type="ECO:0000256" key="4">
    <source>
        <dbReference type="ARBA" id="ARBA00023054"/>
    </source>
</evidence>
<dbReference type="SMART" id="SM00320">
    <property type="entry name" value="WD40"/>
    <property type="match status" value="4"/>
</dbReference>
<dbReference type="InterPro" id="IPR015943">
    <property type="entry name" value="WD40/YVTN_repeat-like_dom_sf"/>
</dbReference>
<dbReference type="InterPro" id="IPR019775">
    <property type="entry name" value="WD40_repeat_CS"/>
</dbReference>
<dbReference type="EMBL" id="HBFR01028428">
    <property type="protein sequence ID" value="CAD8893432.1"/>
    <property type="molecule type" value="Transcribed_RNA"/>
</dbReference>
<evidence type="ECO:0000256" key="1">
    <source>
        <dbReference type="ARBA" id="ARBA00009482"/>
    </source>
</evidence>
<keyword evidence="4 8" id="KW-0175">Coiled coil</keyword>
<dbReference type="Pfam" id="PF16300">
    <property type="entry name" value="WD40_4"/>
    <property type="match status" value="1"/>
</dbReference>
<dbReference type="Pfam" id="PF08953">
    <property type="entry name" value="DUF1899"/>
    <property type="match status" value="1"/>
</dbReference>
<organism evidence="12">
    <name type="scientific">Corethron hystrix</name>
    <dbReference type="NCBI Taxonomy" id="216773"/>
    <lineage>
        <taxon>Eukaryota</taxon>
        <taxon>Sar</taxon>
        <taxon>Stramenopiles</taxon>
        <taxon>Ochrophyta</taxon>
        <taxon>Bacillariophyta</taxon>
        <taxon>Coscinodiscophyceae</taxon>
        <taxon>Corethrophycidae</taxon>
        <taxon>Corethrales</taxon>
        <taxon>Corethraceae</taxon>
        <taxon>Corethron</taxon>
    </lineage>
</organism>
<feature type="repeat" description="WD" evidence="6">
    <location>
        <begin position="77"/>
        <end position="112"/>
    </location>
</feature>
<evidence type="ECO:0000256" key="2">
    <source>
        <dbReference type="ARBA" id="ARBA00022574"/>
    </source>
</evidence>
<dbReference type="EMBL" id="HBFR01028426">
    <property type="protein sequence ID" value="CAD8893430.1"/>
    <property type="molecule type" value="Transcribed_RNA"/>
</dbReference>
<evidence type="ECO:0000256" key="8">
    <source>
        <dbReference type="SAM" id="Coils"/>
    </source>
</evidence>
<gene>
    <name evidence="10" type="ORF">CHYS00102_LOCUS20639</name>
    <name evidence="11" type="ORF">CHYS00102_LOCUS20641</name>
    <name evidence="12" type="ORF">CHYS00102_LOCUS20642</name>
</gene>
<dbReference type="PANTHER" id="PTHR10856:SF0">
    <property type="entry name" value="CORONIN"/>
    <property type="match status" value="1"/>
</dbReference>
<dbReference type="Pfam" id="PF00400">
    <property type="entry name" value="WD40"/>
    <property type="match status" value="2"/>
</dbReference>
<dbReference type="SUPFAM" id="SSF50978">
    <property type="entry name" value="WD40 repeat-like"/>
    <property type="match status" value="1"/>
</dbReference>
<comment type="similarity">
    <text evidence="1 7">Belongs to the WD repeat coronin family.</text>
</comment>
<evidence type="ECO:0000256" key="5">
    <source>
        <dbReference type="ARBA" id="ARBA00023203"/>
    </source>
</evidence>
<dbReference type="SMART" id="SM01167">
    <property type="entry name" value="DUF1900"/>
    <property type="match status" value="1"/>
</dbReference>
<feature type="coiled-coil region" evidence="8">
    <location>
        <begin position="407"/>
        <end position="434"/>
    </location>
</feature>
<evidence type="ECO:0000259" key="9">
    <source>
        <dbReference type="SMART" id="SM01166"/>
    </source>
</evidence>
<dbReference type="FunFam" id="2.130.10.10:FF:000502">
    <property type="entry name" value="Coronin"/>
    <property type="match status" value="1"/>
</dbReference>
<evidence type="ECO:0000313" key="12">
    <source>
        <dbReference type="EMBL" id="CAD8893433.1"/>
    </source>
</evidence>
<dbReference type="InterPro" id="IPR015505">
    <property type="entry name" value="Coronin"/>
</dbReference>
<evidence type="ECO:0000256" key="6">
    <source>
        <dbReference type="PROSITE-ProRule" id="PRU00221"/>
    </source>
</evidence>
<keyword evidence="2 6" id="KW-0853">WD repeat</keyword>
<protein>
    <recommendedName>
        <fullName evidence="7">Coronin</fullName>
    </recommendedName>
</protein>
<evidence type="ECO:0000313" key="11">
    <source>
        <dbReference type="EMBL" id="CAD8893432.1"/>
    </source>
</evidence>
<evidence type="ECO:0000256" key="7">
    <source>
        <dbReference type="RuleBase" id="RU280818"/>
    </source>
</evidence>
<evidence type="ECO:0000313" key="10">
    <source>
        <dbReference type="EMBL" id="CAD8893430.1"/>
    </source>
</evidence>
<feature type="domain" description="DUF1899" evidence="9">
    <location>
        <begin position="4"/>
        <end position="67"/>
    </location>
</feature>
<name>A0A6U5J027_9STRA</name>
<proteinExistence type="inferred from homology"/>
<keyword evidence="3 7" id="KW-0677">Repeat</keyword>
<dbReference type="GO" id="GO:0007015">
    <property type="term" value="P:actin filament organization"/>
    <property type="evidence" value="ECO:0007669"/>
    <property type="project" value="TreeGrafter"/>
</dbReference>
<dbReference type="InterPro" id="IPR001680">
    <property type="entry name" value="WD40_rpt"/>
</dbReference>
<dbReference type="PANTHER" id="PTHR10856">
    <property type="entry name" value="CORONIN"/>
    <property type="match status" value="1"/>
</dbReference>
<dbReference type="AlphaFoldDB" id="A0A6U5J027"/>
<dbReference type="Gene3D" id="2.130.10.10">
    <property type="entry name" value="YVTN repeat-like/Quinoprotein amine dehydrogenase"/>
    <property type="match status" value="1"/>
</dbReference>
<keyword evidence="5" id="KW-0009">Actin-binding</keyword>
<dbReference type="EMBL" id="HBFR01028429">
    <property type="protein sequence ID" value="CAD8893433.1"/>
    <property type="molecule type" value="Transcribed_RNA"/>
</dbReference>
<dbReference type="PROSITE" id="PS50294">
    <property type="entry name" value="WD_REPEATS_REGION"/>
    <property type="match status" value="2"/>
</dbReference>